<comment type="caution">
    <text evidence="2">The sequence shown here is derived from an EMBL/GenBank/DDBJ whole genome shotgun (WGS) entry which is preliminary data.</text>
</comment>
<proteinExistence type="predicted"/>
<evidence type="ECO:0000313" key="2">
    <source>
        <dbReference type="EMBL" id="KMS69561.1"/>
    </source>
</evidence>
<name>A0A0J7Z0S8_STRVR</name>
<gene>
    <name evidence="2" type="ORF">ACM01_34585</name>
</gene>
<organism evidence="2 3">
    <name type="scientific">Streptomyces viridochromogenes</name>
    <dbReference type="NCBI Taxonomy" id="1938"/>
    <lineage>
        <taxon>Bacteria</taxon>
        <taxon>Bacillati</taxon>
        <taxon>Actinomycetota</taxon>
        <taxon>Actinomycetes</taxon>
        <taxon>Kitasatosporales</taxon>
        <taxon>Streptomycetaceae</taxon>
        <taxon>Streptomyces</taxon>
    </lineage>
</organism>
<sequence length="72" mass="7806">MCGERPGVQAEGMTQHVRDKEPETAVEPGRGRLLELLCLTLMAGAGVLFVVRPEFYEAGVHLFASRAASLVH</sequence>
<feature type="compositionally biased region" description="Basic and acidic residues" evidence="1">
    <location>
        <begin position="16"/>
        <end position="25"/>
    </location>
</feature>
<evidence type="ECO:0000313" key="3">
    <source>
        <dbReference type="Proteomes" id="UP000037432"/>
    </source>
</evidence>
<dbReference type="Proteomes" id="UP000037432">
    <property type="component" value="Unassembled WGS sequence"/>
</dbReference>
<feature type="region of interest" description="Disordered" evidence="1">
    <location>
        <begin position="1"/>
        <end position="25"/>
    </location>
</feature>
<dbReference type="EMBL" id="LFNT01000058">
    <property type="protein sequence ID" value="KMS69561.1"/>
    <property type="molecule type" value="Genomic_DNA"/>
</dbReference>
<accession>A0A0J7Z0S8</accession>
<reference evidence="2 3" key="1">
    <citation type="submission" date="2015-06" db="EMBL/GenBank/DDBJ databases">
        <authorList>
            <person name="Ju K.-S."/>
            <person name="Doroghazi J.R."/>
            <person name="Metcalf W.W."/>
        </authorList>
    </citation>
    <scope>NUCLEOTIDE SEQUENCE [LARGE SCALE GENOMIC DNA]</scope>
    <source>
        <strain evidence="2 3">NRRL 3414</strain>
    </source>
</reference>
<evidence type="ECO:0000256" key="1">
    <source>
        <dbReference type="SAM" id="MobiDB-lite"/>
    </source>
</evidence>
<protein>
    <submittedName>
        <fullName evidence="2">Uncharacterized protein</fullName>
    </submittedName>
</protein>
<dbReference type="PATRIC" id="fig|1938.3.peg.7208"/>
<dbReference type="AlphaFoldDB" id="A0A0J7Z0S8"/>